<comment type="caution">
    <text evidence="5">The sequence shown here is derived from an EMBL/GenBank/DDBJ whole genome shotgun (WGS) entry which is preliminary data.</text>
</comment>
<dbReference type="InterPro" id="IPR036354">
    <property type="entry name" value="Prot_inh_pot1_sf"/>
</dbReference>
<name>A0AAW2XAX8_9LAMI</name>
<reference evidence="5" key="2">
    <citation type="journal article" date="2024" name="Plant">
        <title>Genomic evolution and insights into agronomic trait innovations of Sesamum species.</title>
        <authorList>
            <person name="Miao H."/>
            <person name="Wang L."/>
            <person name="Qu L."/>
            <person name="Liu H."/>
            <person name="Sun Y."/>
            <person name="Le M."/>
            <person name="Wang Q."/>
            <person name="Wei S."/>
            <person name="Zheng Y."/>
            <person name="Lin W."/>
            <person name="Duan Y."/>
            <person name="Cao H."/>
            <person name="Xiong S."/>
            <person name="Wang X."/>
            <person name="Wei L."/>
            <person name="Li C."/>
            <person name="Ma Q."/>
            <person name="Ju M."/>
            <person name="Zhao R."/>
            <person name="Li G."/>
            <person name="Mu C."/>
            <person name="Tian Q."/>
            <person name="Mei H."/>
            <person name="Zhang T."/>
            <person name="Gao T."/>
            <person name="Zhang H."/>
        </authorList>
    </citation>
    <scope>NUCLEOTIDE SEQUENCE</scope>
    <source>
        <strain evidence="5">KEN1</strain>
    </source>
</reference>
<dbReference type="GO" id="GO:0009611">
    <property type="term" value="P:response to wounding"/>
    <property type="evidence" value="ECO:0007669"/>
    <property type="project" value="InterPro"/>
</dbReference>
<dbReference type="Gene3D" id="3.30.10.10">
    <property type="entry name" value="Trypsin Inhibitor V, subunit A"/>
    <property type="match status" value="1"/>
</dbReference>
<gene>
    <name evidence="5" type="ORF">Slati_1668700</name>
</gene>
<dbReference type="EMBL" id="JACGWN010000005">
    <property type="protein sequence ID" value="KAL0451123.1"/>
    <property type="molecule type" value="Genomic_DNA"/>
</dbReference>
<evidence type="ECO:0000256" key="4">
    <source>
        <dbReference type="SAM" id="MobiDB-lite"/>
    </source>
</evidence>
<feature type="region of interest" description="Disordered" evidence="4">
    <location>
        <begin position="1"/>
        <end position="33"/>
    </location>
</feature>
<keyword evidence="3" id="KW-0722">Serine protease inhibitor</keyword>
<dbReference type="Pfam" id="PF00280">
    <property type="entry name" value="potato_inhibit"/>
    <property type="match status" value="1"/>
</dbReference>
<reference evidence="5" key="1">
    <citation type="submission" date="2020-06" db="EMBL/GenBank/DDBJ databases">
        <authorList>
            <person name="Li T."/>
            <person name="Hu X."/>
            <person name="Zhang T."/>
            <person name="Song X."/>
            <person name="Zhang H."/>
            <person name="Dai N."/>
            <person name="Sheng W."/>
            <person name="Hou X."/>
            <person name="Wei L."/>
        </authorList>
    </citation>
    <scope>NUCLEOTIDE SEQUENCE</scope>
    <source>
        <strain evidence="5">KEN1</strain>
        <tissue evidence="5">Leaf</tissue>
    </source>
</reference>
<evidence type="ECO:0000313" key="5">
    <source>
        <dbReference type="EMBL" id="KAL0451123.1"/>
    </source>
</evidence>
<keyword evidence="2" id="KW-0646">Protease inhibitor</keyword>
<feature type="compositionally biased region" description="Basic and acidic residues" evidence="4">
    <location>
        <begin position="1"/>
        <end position="15"/>
    </location>
</feature>
<dbReference type="PRINTS" id="PR00292">
    <property type="entry name" value="POTATOINHBTR"/>
</dbReference>
<dbReference type="PANTHER" id="PTHR33091">
    <property type="entry name" value="PROTEIN, PUTATIVE, EXPRESSED-RELATED"/>
    <property type="match status" value="1"/>
</dbReference>
<dbReference type="GO" id="GO:0004867">
    <property type="term" value="F:serine-type endopeptidase inhibitor activity"/>
    <property type="evidence" value="ECO:0007669"/>
    <property type="project" value="UniProtKB-KW"/>
</dbReference>
<dbReference type="AlphaFoldDB" id="A0AAW2XAX8"/>
<dbReference type="PROSITE" id="PS00285">
    <property type="entry name" value="POTATO_INHIBITOR"/>
    <property type="match status" value="1"/>
</dbReference>
<comment type="similarity">
    <text evidence="1">Belongs to the protease inhibitor I13 (potato type I serine protease inhibitor) family.</text>
</comment>
<dbReference type="PANTHER" id="PTHR33091:SF29">
    <property type="entry name" value="SUBTILISIN INHIBITOR 1"/>
    <property type="match status" value="1"/>
</dbReference>
<evidence type="ECO:0000256" key="3">
    <source>
        <dbReference type="ARBA" id="ARBA00022900"/>
    </source>
</evidence>
<dbReference type="SUPFAM" id="SSF54654">
    <property type="entry name" value="CI-2 family of serine protease inhibitors"/>
    <property type="match status" value="1"/>
</dbReference>
<proteinExistence type="inferred from homology"/>
<evidence type="ECO:0000256" key="1">
    <source>
        <dbReference type="ARBA" id="ARBA00008210"/>
    </source>
</evidence>
<protein>
    <submittedName>
        <fullName evidence="5">Subtilisin inhibitor 1</fullName>
    </submittedName>
</protein>
<dbReference type="InterPro" id="IPR000864">
    <property type="entry name" value="Prot_inh_pot1"/>
</dbReference>
<sequence length="92" mass="10358">MAEKETQPQETHQKPFPELSSAPHEAAGKSRWPEVVGLTAEEAERKIKEEMPAGTHIYVLPSDSFVTMDFRTDRVRIFTDSYGKVSTPPRIG</sequence>
<accession>A0AAW2XAX8</accession>
<evidence type="ECO:0000256" key="2">
    <source>
        <dbReference type="ARBA" id="ARBA00022690"/>
    </source>
</evidence>
<organism evidence="5">
    <name type="scientific">Sesamum latifolium</name>
    <dbReference type="NCBI Taxonomy" id="2727402"/>
    <lineage>
        <taxon>Eukaryota</taxon>
        <taxon>Viridiplantae</taxon>
        <taxon>Streptophyta</taxon>
        <taxon>Embryophyta</taxon>
        <taxon>Tracheophyta</taxon>
        <taxon>Spermatophyta</taxon>
        <taxon>Magnoliopsida</taxon>
        <taxon>eudicotyledons</taxon>
        <taxon>Gunneridae</taxon>
        <taxon>Pentapetalae</taxon>
        <taxon>asterids</taxon>
        <taxon>lamiids</taxon>
        <taxon>Lamiales</taxon>
        <taxon>Pedaliaceae</taxon>
        <taxon>Sesamum</taxon>
    </lineage>
</organism>